<reference evidence="2 3" key="1">
    <citation type="submission" date="2022-01" db="EMBL/GenBank/DDBJ databases">
        <authorList>
            <person name="Xiong W."/>
            <person name="Schranz E."/>
        </authorList>
    </citation>
    <scope>NUCLEOTIDE SEQUENCE [LARGE SCALE GENOMIC DNA]</scope>
</reference>
<gene>
    <name evidence="2" type="ORF">LVIROSA_LOCUS35641</name>
</gene>
<proteinExistence type="predicted"/>
<sequence length="114" mass="13167">MDDEAIMSTEFDSKDNEFHSEDDSTKTMFDEKPLIDGVEVNMINCYTVVDEDIDLGHPDQTNNNKEVYEDNENEPSEVLDNDMFESVASEQEMYDKLKNGSECGDLEDWVNKCY</sequence>
<feature type="region of interest" description="Disordered" evidence="1">
    <location>
        <begin position="53"/>
        <end position="74"/>
    </location>
</feature>
<dbReference type="Proteomes" id="UP001157418">
    <property type="component" value="Unassembled WGS sequence"/>
</dbReference>
<protein>
    <submittedName>
        <fullName evidence="2">Uncharacterized protein</fullName>
    </submittedName>
</protein>
<comment type="caution">
    <text evidence="2">The sequence shown here is derived from an EMBL/GenBank/DDBJ whole genome shotgun (WGS) entry which is preliminary data.</text>
</comment>
<evidence type="ECO:0000256" key="1">
    <source>
        <dbReference type="SAM" id="MobiDB-lite"/>
    </source>
</evidence>
<evidence type="ECO:0000313" key="3">
    <source>
        <dbReference type="Proteomes" id="UP001157418"/>
    </source>
</evidence>
<dbReference type="AlphaFoldDB" id="A0AAU9PJ26"/>
<dbReference type="EMBL" id="CAKMRJ010005634">
    <property type="protein sequence ID" value="CAH1450205.1"/>
    <property type="molecule type" value="Genomic_DNA"/>
</dbReference>
<feature type="compositionally biased region" description="Basic and acidic residues" evidence="1">
    <location>
        <begin position="11"/>
        <end position="30"/>
    </location>
</feature>
<accession>A0AAU9PJ26</accession>
<keyword evidence="3" id="KW-1185">Reference proteome</keyword>
<feature type="region of interest" description="Disordered" evidence="1">
    <location>
        <begin position="1"/>
        <end position="30"/>
    </location>
</feature>
<evidence type="ECO:0000313" key="2">
    <source>
        <dbReference type="EMBL" id="CAH1450205.1"/>
    </source>
</evidence>
<name>A0AAU9PJ26_9ASTR</name>
<organism evidence="2 3">
    <name type="scientific">Lactuca virosa</name>
    <dbReference type="NCBI Taxonomy" id="75947"/>
    <lineage>
        <taxon>Eukaryota</taxon>
        <taxon>Viridiplantae</taxon>
        <taxon>Streptophyta</taxon>
        <taxon>Embryophyta</taxon>
        <taxon>Tracheophyta</taxon>
        <taxon>Spermatophyta</taxon>
        <taxon>Magnoliopsida</taxon>
        <taxon>eudicotyledons</taxon>
        <taxon>Gunneridae</taxon>
        <taxon>Pentapetalae</taxon>
        <taxon>asterids</taxon>
        <taxon>campanulids</taxon>
        <taxon>Asterales</taxon>
        <taxon>Asteraceae</taxon>
        <taxon>Cichorioideae</taxon>
        <taxon>Cichorieae</taxon>
        <taxon>Lactucinae</taxon>
        <taxon>Lactuca</taxon>
    </lineage>
</organism>